<evidence type="ECO:0000256" key="1">
    <source>
        <dbReference type="SAM" id="MobiDB-lite"/>
    </source>
</evidence>
<dbReference type="EMBL" id="GGFK01014550">
    <property type="protein sequence ID" value="MBW47871.1"/>
    <property type="molecule type" value="Transcribed_RNA"/>
</dbReference>
<evidence type="ECO:0000313" key="2">
    <source>
        <dbReference type="EMBL" id="MBW47871.1"/>
    </source>
</evidence>
<protein>
    <submittedName>
        <fullName evidence="2">Putative secreted protein</fullName>
    </submittedName>
</protein>
<reference evidence="2" key="1">
    <citation type="submission" date="2018-01" db="EMBL/GenBank/DDBJ databases">
        <title>An insight into the sialome of Amazonian anophelines.</title>
        <authorList>
            <person name="Ribeiro J.M."/>
            <person name="Scarpassa V."/>
            <person name="Calvo E."/>
        </authorList>
    </citation>
    <scope>NUCLEOTIDE SEQUENCE</scope>
    <source>
        <tissue evidence="2">Salivary glands</tissue>
    </source>
</reference>
<proteinExistence type="predicted"/>
<name>A0A2M4B4E2_9DIPT</name>
<feature type="region of interest" description="Disordered" evidence="1">
    <location>
        <begin position="1"/>
        <end position="58"/>
    </location>
</feature>
<sequence>MWQSGIGSLSSSALTVASSPASLAPPSIIERPCSRRSLPPPPPLSALVSARGRPPATRPTETFFKAAWRLL</sequence>
<feature type="compositionally biased region" description="Low complexity" evidence="1">
    <location>
        <begin position="8"/>
        <end position="27"/>
    </location>
</feature>
<dbReference type="AlphaFoldDB" id="A0A2M4B4E2"/>
<accession>A0A2M4B4E2</accession>
<organism evidence="2">
    <name type="scientific">Anopheles triannulatus</name>
    <dbReference type="NCBI Taxonomy" id="58253"/>
    <lineage>
        <taxon>Eukaryota</taxon>
        <taxon>Metazoa</taxon>
        <taxon>Ecdysozoa</taxon>
        <taxon>Arthropoda</taxon>
        <taxon>Hexapoda</taxon>
        <taxon>Insecta</taxon>
        <taxon>Pterygota</taxon>
        <taxon>Neoptera</taxon>
        <taxon>Endopterygota</taxon>
        <taxon>Diptera</taxon>
        <taxon>Nematocera</taxon>
        <taxon>Culicoidea</taxon>
        <taxon>Culicidae</taxon>
        <taxon>Anophelinae</taxon>
        <taxon>Anopheles</taxon>
    </lineage>
</organism>